<accession>A0A8H6RQK5</accession>
<dbReference type="OrthoDB" id="3648002at2759"/>
<feature type="region of interest" description="Disordered" evidence="2">
    <location>
        <begin position="1"/>
        <end position="92"/>
    </location>
</feature>
<gene>
    <name evidence="3" type="ORF">HII31_02541</name>
</gene>
<dbReference type="EMBL" id="JABCIY010000031">
    <property type="protein sequence ID" value="KAF7196140.1"/>
    <property type="molecule type" value="Genomic_DNA"/>
</dbReference>
<keyword evidence="4" id="KW-1185">Reference proteome</keyword>
<proteinExistence type="predicted"/>
<dbReference type="Proteomes" id="UP000660729">
    <property type="component" value="Unassembled WGS sequence"/>
</dbReference>
<keyword evidence="1" id="KW-0175">Coiled coil</keyword>
<evidence type="ECO:0000256" key="1">
    <source>
        <dbReference type="SAM" id="Coils"/>
    </source>
</evidence>
<feature type="compositionally biased region" description="Basic and acidic residues" evidence="2">
    <location>
        <begin position="1"/>
        <end position="34"/>
    </location>
</feature>
<organism evidence="3 4">
    <name type="scientific">Pseudocercospora fuligena</name>
    <dbReference type="NCBI Taxonomy" id="685502"/>
    <lineage>
        <taxon>Eukaryota</taxon>
        <taxon>Fungi</taxon>
        <taxon>Dikarya</taxon>
        <taxon>Ascomycota</taxon>
        <taxon>Pezizomycotina</taxon>
        <taxon>Dothideomycetes</taxon>
        <taxon>Dothideomycetidae</taxon>
        <taxon>Mycosphaerellales</taxon>
        <taxon>Mycosphaerellaceae</taxon>
        <taxon>Pseudocercospora</taxon>
    </lineage>
</organism>
<evidence type="ECO:0000313" key="3">
    <source>
        <dbReference type="EMBL" id="KAF7196140.1"/>
    </source>
</evidence>
<sequence length="387" mass="43342">MFKTKKGSENWEWRSKDELKKQNEQIMEDREPKFNKRRSQYRPEKAIKPVGAENESSAATNEDTKPRPKIVIRRPSRETQEGPAAKKQKRQTQLQIVQNAQTEPDSDVQMTGNDGASDQKQYINALLQELTTRENQVKALQQQFEQQKQTIDQLTTASAQSSMNASADVANRNQILKANNVGLQKQLQASENRNTELEEENQGLRAAYEALLDSVRGQPGAVPNHEAIMEAVKTTNAKQGTAGTMPTQPRKCQGFTNPDLFEHTKTFLCENLKHSPFADQVSCSACTEMAISISDPKGQEIARSGGIGATICQRCCWDSGEHLKEQCKCMTANRCTTCVVNLVNKMAEDAKDWEGMDLEKCPHCGKRDMAEEEKVKVCVTCGGRREE</sequence>
<comment type="caution">
    <text evidence="3">The sequence shown here is derived from an EMBL/GenBank/DDBJ whole genome shotgun (WGS) entry which is preliminary data.</text>
</comment>
<dbReference type="AlphaFoldDB" id="A0A8H6RQK5"/>
<feature type="coiled-coil region" evidence="1">
    <location>
        <begin position="123"/>
        <end position="214"/>
    </location>
</feature>
<protein>
    <submittedName>
        <fullName evidence="3">Uncharacterized protein</fullName>
    </submittedName>
</protein>
<reference evidence="3" key="1">
    <citation type="submission" date="2020-04" db="EMBL/GenBank/DDBJ databases">
        <title>Draft genome resource of the tomato pathogen Pseudocercospora fuligena.</title>
        <authorList>
            <person name="Zaccaron A."/>
        </authorList>
    </citation>
    <scope>NUCLEOTIDE SEQUENCE</scope>
    <source>
        <strain evidence="3">PF001</strain>
    </source>
</reference>
<evidence type="ECO:0000313" key="4">
    <source>
        <dbReference type="Proteomes" id="UP000660729"/>
    </source>
</evidence>
<evidence type="ECO:0000256" key="2">
    <source>
        <dbReference type="SAM" id="MobiDB-lite"/>
    </source>
</evidence>
<name>A0A8H6RQK5_9PEZI</name>